<dbReference type="RefSeq" id="WP_228850153.1">
    <property type="nucleotide sequence ID" value="NZ_JADCKQ010000020.1"/>
</dbReference>
<sequence>MGWVMMSERDLNRIEVISQIVDGRLTAECAANMLALTKRQIFRLLRRFREDGPSALSHKARGKPPNNKVAVSKRTYAMDLVREKYRDFGPTLAAEVVLDFRPVCSLVKMDQGFI</sequence>
<comment type="caution">
    <text evidence="1">The sequence shown here is derived from an EMBL/GenBank/DDBJ whole genome shotgun (WGS) entry which is preliminary data.</text>
</comment>
<evidence type="ECO:0000313" key="1">
    <source>
        <dbReference type="EMBL" id="MBI1495450.1"/>
    </source>
</evidence>
<dbReference type="EMBL" id="JADCKQ010000020">
    <property type="protein sequence ID" value="MBI1495450.1"/>
    <property type="molecule type" value="Genomic_DNA"/>
</dbReference>
<organism evidence="1 2">
    <name type="scientific">Halocynthiibacter styelae</name>
    <dbReference type="NCBI Taxonomy" id="2761955"/>
    <lineage>
        <taxon>Bacteria</taxon>
        <taxon>Pseudomonadati</taxon>
        <taxon>Pseudomonadota</taxon>
        <taxon>Alphaproteobacteria</taxon>
        <taxon>Rhodobacterales</taxon>
        <taxon>Paracoccaceae</taxon>
        <taxon>Halocynthiibacter</taxon>
    </lineage>
</organism>
<evidence type="ECO:0000313" key="2">
    <source>
        <dbReference type="Proteomes" id="UP000640583"/>
    </source>
</evidence>
<dbReference type="SUPFAM" id="SSF46689">
    <property type="entry name" value="Homeodomain-like"/>
    <property type="match status" value="1"/>
</dbReference>
<name>A0A8J7J8N6_9RHOB</name>
<dbReference type="Pfam" id="PF13551">
    <property type="entry name" value="HTH_29"/>
    <property type="match status" value="1"/>
</dbReference>
<dbReference type="InterPro" id="IPR009057">
    <property type="entry name" value="Homeodomain-like_sf"/>
</dbReference>
<gene>
    <name evidence="1" type="ORF">H1D41_17555</name>
</gene>
<protein>
    <submittedName>
        <fullName evidence="1">Helix-turn-helix domain-containing protein</fullName>
    </submittedName>
</protein>
<dbReference type="Proteomes" id="UP000640583">
    <property type="component" value="Unassembled WGS sequence"/>
</dbReference>
<dbReference type="AlphaFoldDB" id="A0A8J7J8N6"/>
<accession>A0A8J7J8N6</accession>
<proteinExistence type="predicted"/>
<keyword evidence="2" id="KW-1185">Reference proteome</keyword>
<reference evidence="1" key="1">
    <citation type="submission" date="2020-10" db="EMBL/GenBank/DDBJ databases">
        <title>Paenihalocynthiibacter styelae gen. nov., sp. nov., isolated from stalked sea squirt Styela clava.</title>
        <authorList>
            <person name="Kim Y.-O."/>
            <person name="Yoon J.-H."/>
        </authorList>
    </citation>
    <scope>NUCLEOTIDE SEQUENCE</scope>
    <source>
        <strain evidence="1">MYP1-1</strain>
    </source>
</reference>